<evidence type="ECO:0000259" key="4">
    <source>
        <dbReference type="PROSITE" id="PS50949"/>
    </source>
</evidence>
<dbReference type="PANTHER" id="PTHR43537">
    <property type="entry name" value="TRANSCRIPTIONAL REGULATOR, GNTR FAMILY"/>
    <property type="match status" value="1"/>
</dbReference>
<dbReference type="InterPro" id="IPR036388">
    <property type="entry name" value="WH-like_DNA-bd_sf"/>
</dbReference>
<dbReference type="OrthoDB" id="8247358at2"/>
<evidence type="ECO:0000256" key="1">
    <source>
        <dbReference type="ARBA" id="ARBA00023015"/>
    </source>
</evidence>
<dbReference type="Gene3D" id="1.20.120.530">
    <property type="entry name" value="GntR ligand-binding domain-like"/>
    <property type="match status" value="1"/>
</dbReference>
<dbReference type="InterPro" id="IPR008920">
    <property type="entry name" value="TF_FadR/GntR_C"/>
</dbReference>
<dbReference type="Pfam" id="PF07729">
    <property type="entry name" value="FCD"/>
    <property type="match status" value="1"/>
</dbReference>
<dbReference type="SMART" id="SM00345">
    <property type="entry name" value="HTH_GNTR"/>
    <property type="match status" value="1"/>
</dbReference>
<dbReference type="PRINTS" id="PR00035">
    <property type="entry name" value="HTHGNTR"/>
</dbReference>
<keyword evidence="3" id="KW-0804">Transcription</keyword>
<evidence type="ECO:0000256" key="2">
    <source>
        <dbReference type="ARBA" id="ARBA00023125"/>
    </source>
</evidence>
<dbReference type="Pfam" id="PF00392">
    <property type="entry name" value="GntR"/>
    <property type="match status" value="1"/>
</dbReference>
<comment type="caution">
    <text evidence="5">The sequence shown here is derived from an EMBL/GenBank/DDBJ whole genome shotgun (WGS) entry which is preliminary data.</text>
</comment>
<sequence>MDNPRFHSRWPRDRLVSKTGVPNGWVTLRETEIPAGNKDRTARAIYDILDITPGRCILTLAVARGPSLTEQAAAYIRGRIVHGALQCGESLSELALAEELGVSKTPVREALLELKRQGLVEVHPQRGTFVFEMSADQVVQLAEVRSILELAALSLAMDRNRDALRHRWSEIVRAMGVALAKGNTEDYRVLDGSFHQAMFDVAENQFLSETFSVVAFRIQALRNRLSLNPELNLTSYDEHQRLLKHVGRGEKDEAIKLLVWHIEWTRERYIKFLQVSVADDITARNYERRQRVGKT</sequence>
<evidence type="ECO:0000313" key="6">
    <source>
        <dbReference type="Proteomes" id="UP000241764"/>
    </source>
</evidence>
<name>A0A2P7BLI7_9HYPH</name>
<dbReference type="Proteomes" id="UP000241764">
    <property type="component" value="Unassembled WGS sequence"/>
</dbReference>
<reference evidence="6" key="1">
    <citation type="submission" date="2017-11" db="EMBL/GenBank/DDBJ databases">
        <authorList>
            <person name="Kuznetsova I."/>
            <person name="Sazanova A."/>
            <person name="Chirak E."/>
            <person name="Safronova V."/>
            <person name="Willems A."/>
        </authorList>
    </citation>
    <scope>NUCLEOTIDE SEQUENCE [LARGE SCALE GENOMIC DNA]</scope>
    <source>
        <strain evidence="6">CCBAU 03422</strain>
    </source>
</reference>
<feature type="domain" description="HTH gntR-type" evidence="4">
    <location>
        <begin position="66"/>
        <end position="133"/>
    </location>
</feature>
<dbReference type="GO" id="GO:0003677">
    <property type="term" value="F:DNA binding"/>
    <property type="evidence" value="ECO:0007669"/>
    <property type="project" value="UniProtKB-KW"/>
</dbReference>
<dbReference type="SUPFAM" id="SSF48008">
    <property type="entry name" value="GntR ligand-binding domain-like"/>
    <property type="match status" value="1"/>
</dbReference>
<gene>
    <name evidence="5" type="ORF">CU103_02910</name>
</gene>
<organism evidence="5 6">
    <name type="scientific">Phyllobacterium sophorae</name>
    <dbReference type="NCBI Taxonomy" id="1520277"/>
    <lineage>
        <taxon>Bacteria</taxon>
        <taxon>Pseudomonadati</taxon>
        <taxon>Pseudomonadota</taxon>
        <taxon>Alphaproteobacteria</taxon>
        <taxon>Hyphomicrobiales</taxon>
        <taxon>Phyllobacteriaceae</taxon>
        <taxon>Phyllobacterium</taxon>
    </lineage>
</organism>
<dbReference type="SUPFAM" id="SSF46785">
    <property type="entry name" value="Winged helix' DNA-binding domain"/>
    <property type="match status" value="1"/>
</dbReference>
<protein>
    <submittedName>
        <fullName evidence="5">GntR family transcriptional regulator</fullName>
    </submittedName>
</protein>
<dbReference type="SMART" id="SM00895">
    <property type="entry name" value="FCD"/>
    <property type="match status" value="1"/>
</dbReference>
<dbReference type="Gene3D" id="1.10.10.10">
    <property type="entry name" value="Winged helix-like DNA-binding domain superfamily/Winged helix DNA-binding domain"/>
    <property type="match status" value="1"/>
</dbReference>
<dbReference type="PROSITE" id="PS50949">
    <property type="entry name" value="HTH_GNTR"/>
    <property type="match status" value="1"/>
</dbReference>
<dbReference type="EMBL" id="PGGM01000001">
    <property type="protein sequence ID" value="PSH67320.1"/>
    <property type="molecule type" value="Genomic_DNA"/>
</dbReference>
<keyword evidence="1" id="KW-0805">Transcription regulation</keyword>
<accession>A0A2P7BLI7</accession>
<evidence type="ECO:0000313" key="5">
    <source>
        <dbReference type="EMBL" id="PSH67320.1"/>
    </source>
</evidence>
<keyword evidence="2" id="KW-0238">DNA-binding</keyword>
<dbReference type="InterPro" id="IPR000524">
    <property type="entry name" value="Tscrpt_reg_HTH_GntR"/>
</dbReference>
<dbReference type="PANTHER" id="PTHR43537:SF51">
    <property type="entry name" value="HTH-TYPE TRANSCRIPTIONAL REGULATOR LGOR-RELATED"/>
    <property type="match status" value="1"/>
</dbReference>
<dbReference type="InterPro" id="IPR036390">
    <property type="entry name" value="WH_DNA-bd_sf"/>
</dbReference>
<dbReference type="GO" id="GO:0003700">
    <property type="term" value="F:DNA-binding transcription factor activity"/>
    <property type="evidence" value="ECO:0007669"/>
    <property type="project" value="InterPro"/>
</dbReference>
<dbReference type="InterPro" id="IPR011711">
    <property type="entry name" value="GntR_C"/>
</dbReference>
<keyword evidence="6" id="KW-1185">Reference proteome</keyword>
<dbReference type="AlphaFoldDB" id="A0A2P7BLI7"/>
<proteinExistence type="predicted"/>
<dbReference type="CDD" id="cd07377">
    <property type="entry name" value="WHTH_GntR"/>
    <property type="match status" value="1"/>
</dbReference>
<evidence type="ECO:0000256" key="3">
    <source>
        <dbReference type="ARBA" id="ARBA00023163"/>
    </source>
</evidence>